<proteinExistence type="predicted"/>
<keyword evidence="2" id="KW-0436">Ligase</keyword>
<dbReference type="InterPro" id="IPR001031">
    <property type="entry name" value="Thioesterase"/>
</dbReference>
<evidence type="ECO:0000313" key="3">
    <source>
        <dbReference type="Proteomes" id="UP000192707"/>
    </source>
</evidence>
<dbReference type="EMBL" id="MVHG01000053">
    <property type="protein sequence ID" value="ORA11438.1"/>
    <property type="molecule type" value="Genomic_DNA"/>
</dbReference>
<evidence type="ECO:0000259" key="1">
    <source>
        <dbReference type="Pfam" id="PF00975"/>
    </source>
</evidence>
<dbReference type="GO" id="GO:0016874">
    <property type="term" value="F:ligase activity"/>
    <property type="evidence" value="ECO:0007669"/>
    <property type="project" value="UniProtKB-KW"/>
</dbReference>
<dbReference type="AlphaFoldDB" id="A0A1W9ZBP0"/>
<protein>
    <submittedName>
        <fullName evidence="2">Long-chain fatty acid--CoA ligase</fullName>
    </submittedName>
</protein>
<dbReference type="Gene3D" id="3.40.50.1820">
    <property type="entry name" value="alpha/beta hydrolase"/>
    <property type="match status" value="1"/>
</dbReference>
<accession>A0A1W9ZBP0</accession>
<keyword evidence="3" id="KW-1185">Reference proteome</keyword>
<feature type="domain" description="Thioesterase" evidence="1">
    <location>
        <begin position="53"/>
        <end position="280"/>
    </location>
</feature>
<comment type="caution">
    <text evidence="2">The sequence shown here is derived from an EMBL/GenBank/DDBJ whole genome shotgun (WGS) entry which is preliminary data.</text>
</comment>
<gene>
    <name evidence="2" type="ORF">BST14_18555</name>
</gene>
<sequence>MITAINTSLDIHLPVRALFEAPTVRSLGLQLDRYAGAEEVVAVETLKDGTGVPLWCIHDGLGLSWAYRALGNYLDCPIIGINQVPHNGEAEPPSIRSMAASYADRLEAIYPGGPYKLLGWSFGGVVAHELAIELRRRGYAVERLILLDPALITNSTITEIRTLNENQIVEYMLRTNHIDVHVQSGPESYRDTKQLTCERNSIDLDPLPKSLLGFIAQRVNANHLYLLEHMPDVFDGDMVIFSAARGGNGNGSPHIEKWGPYVDGNITAHSVDCAHHEMLTTRSLNTYGEELKLLLQSE</sequence>
<dbReference type="Pfam" id="PF00975">
    <property type="entry name" value="Thioesterase"/>
    <property type="match status" value="1"/>
</dbReference>
<reference evidence="2 3" key="1">
    <citation type="submission" date="2016-12" db="EMBL/GenBank/DDBJ databases">
        <title>The new phylogeny of genus Mycobacterium.</title>
        <authorList>
            <person name="Tortoli E."/>
            <person name="Trovato A."/>
            <person name="Cirillo D.M."/>
        </authorList>
    </citation>
    <scope>NUCLEOTIDE SEQUENCE [LARGE SCALE GENOMIC DNA]</scope>
    <source>
        <strain evidence="2 3">DSM 45069</strain>
    </source>
</reference>
<organism evidence="2 3">
    <name type="scientific">Mycobacterium arosiense ATCC BAA-1401 = DSM 45069</name>
    <dbReference type="NCBI Taxonomy" id="1265311"/>
    <lineage>
        <taxon>Bacteria</taxon>
        <taxon>Bacillati</taxon>
        <taxon>Actinomycetota</taxon>
        <taxon>Actinomycetes</taxon>
        <taxon>Mycobacteriales</taxon>
        <taxon>Mycobacteriaceae</taxon>
        <taxon>Mycobacterium</taxon>
        <taxon>Mycobacterium avium complex (MAC)</taxon>
    </lineage>
</organism>
<dbReference type="Proteomes" id="UP000192707">
    <property type="component" value="Unassembled WGS sequence"/>
</dbReference>
<dbReference type="SUPFAM" id="SSF53474">
    <property type="entry name" value="alpha/beta-Hydrolases"/>
    <property type="match status" value="1"/>
</dbReference>
<name>A0A1W9ZBP0_MYCAI</name>
<dbReference type="InterPro" id="IPR029058">
    <property type="entry name" value="AB_hydrolase_fold"/>
</dbReference>
<evidence type="ECO:0000313" key="2">
    <source>
        <dbReference type="EMBL" id="ORA11438.1"/>
    </source>
</evidence>